<name>A0ABT8XMM4_9HYPH</name>
<dbReference type="EMBL" id="WHSC02000014">
    <property type="protein sequence ID" value="MDO6124594.1"/>
    <property type="molecule type" value="Genomic_DNA"/>
</dbReference>
<gene>
    <name evidence="2" type="ORF">GB928_025740</name>
</gene>
<proteinExistence type="predicted"/>
<organism evidence="2 3">
    <name type="scientific">Shinella curvata</name>
    <dbReference type="NCBI Taxonomy" id="1817964"/>
    <lineage>
        <taxon>Bacteria</taxon>
        <taxon>Pseudomonadati</taxon>
        <taxon>Pseudomonadota</taxon>
        <taxon>Alphaproteobacteria</taxon>
        <taxon>Hyphomicrobiales</taxon>
        <taxon>Rhizobiaceae</taxon>
        <taxon>Shinella</taxon>
    </lineage>
</organism>
<accession>A0ABT8XMM4</accession>
<evidence type="ECO:0000313" key="3">
    <source>
        <dbReference type="Proteomes" id="UP001177080"/>
    </source>
</evidence>
<sequence length="159" mass="17303">MAGRSYDVIDVTGIRVPVRWGNGTDGVIQSAQAVSIIPGNELATLFGRESLVSADEDILNQRKWEKLMADNAPFRIVTADGLASAPIDHFDALLLSQATSEWKKVAFIVGRALGLSHYPYLQVGDMALHERLISLVQKGSLIADGNPSEMRDCQVRLPS</sequence>
<comment type="caution">
    <text evidence="2">The sequence shown here is derived from an EMBL/GenBank/DDBJ whole genome shotgun (WGS) entry which is preliminary data.</text>
</comment>
<evidence type="ECO:0000313" key="2">
    <source>
        <dbReference type="EMBL" id="MDO6124594.1"/>
    </source>
</evidence>
<reference evidence="2" key="1">
    <citation type="submission" date="2022-04" db="EMBL/GenBank/DDBJ databases">
        <title>Shinella lacus sp. nov., a novel member of the genus Shinella from water.</title>
        <authorList>
            <person name="Deng Y."/>
        </authorList>
    </citation>
    <scope>NUCLEOTIDE SEQUENCE</scope>
    <source>
        <strain evidence="2">JCM 31239</strain>
    </source>
</reference>
<feature type="domain" description="DUF3658" evidence="1">
    <location>
        <begin position="55"/>
        <end position="153"/>
    </location>
</feature>
<evidence type="ECO:0000259" key="1">
    <source>
        <dbReference type="Pfam" id="PF12395"/>
    </source>
</evidence>
<dbReference type="Proteomes" id="UP001177080">
    <property type="component" value="Unassembled WGS sequence"/>
</dbReference>
<dbReference type="InterPro" id="IPR022123">
    <property type="entry name" value="DUF3658"/>
</dbReference>
<dbReference type="RefSeq" id="WP_244763921.1">
    <property type="nucleotide sequence ID" value="NZ_JALJCJ010000010.1"/>
</dbReference>
<dbReference type="Pfam" id="PF12395">
    <property type="entry name" value="DUF3658"/>
    <property type="match status" value="1"/>
</dbReference>
<keyword evidence="3" id="KW-1185">Reference proteome</keyword>
<protein>
    <submittedName>
        <fullName evidence="2">DUF3658 domain-containing protein</fullName>
    </submittedName>
</protein>